<dbReference type="AlphaFoldDB" id="A0A6A6EMR7"/>
<reference evidence="1" key="1">
    <citation type="journal article" date="2020" name="Stud. Mycol.">
        <title>101 Dothideomycetes genomes: a test case for predicting lifestyles and emergence of pathogens.</title>
        <authorList>
            <person name="Haridas S."/>
            <person name="Albert R."/>
            <person name="Binder M."/>
            <person name="Bloem J."/>
            <person name="Labutti K."/>
            <person name="Salamov A."/>
            <person name="Andreopoulos B."/>
            <person name="Baker S."/>
            <person name="Barry K."/>
            <person name="Bills G."/>
            <person name="Bluhm B."/>
            <person name="Cannon C."/>
            <person name="Castanera R."/>
            <person name="Culley D."/>
            <person name="Daum C."/>
            <person name="Ezra D."/>
            <person name="Gonzalez J."/>
            <person name="Henrissat B."/>
            <person name="Kuo A."/>
            <person name="Liang C."/>
            <person name="Lipzen A."/>
            <person name="Lutzoni F."/>
            <person name="Magnuson J."/>
            <person name="Mondo S."/>
            <person name="Nolan M."/>
            <person name="Ohm R."/>
            <person name="Pangilinan J."/>
            <person name="Park H.-J."/>
            <person name="Ramirez L."/>
            <person name="Alfaro M."/>
            <person name="Sun H."/>
            <person name="Tritt A."/>
            <person name="Yoshinaga Y."/>
            <person name="Zwiers L.-H."/>
            <person name="Turgeon B."/>
            <person name="Goodwin S."/>
            <person name="Spatafora J."/>
            <person name="Crous P."/>
            <person name="Grigoriev I."/>
        </authorList>
    </citation>
    <scope>NUCLEOTIDE SEQUENCE</scope>
    <source>
        <strain evidence="1">CBS 207.26</strain>
    </source>
</reference>
<evidence type="ECO:0000313" key="2">
    <source>
        <dbReference type="Proteomes" id="UP000800200"/>
    </source>
</evidence>
<accession>A0A6A6EMR7</accession>
<dbReference type="Proteomes" id="UP000800200">
    <property type="component" value="Unassembled WGS sequence"/>
</dbReference>
<keyword evidence="2" id="KW-1185">Reference proteome</keyword>
<name>A0A6A6EMR7_9PEZI</name>
<protein>
    <submittedName>
        <fullName evidence="1">Uncharacterized protein</fullName>
    </submittedName>
</protein>
<dbReference type="EMBL" id="ML994615">
    <property type="protein sequence ID" value="KAF2192561.1"/>
    <property type="molecule type" value="Genomic_DNA"/>
</dbReference>
<evidence type="ECO:0000313" key="1">
    <source>
        <dbReference type="EMBL" id="KAF2192561.1"/>
    </source>
</evidence>
<proteinExistence type="predicted"/>
<sequence length="68" mass="7482">MIWVCYIFCTLRASIIILCLALSSVSSFQFFGRACDELNRRSCVTGILGHGCSLTTMDSGTFHDAKRG</sequence>
<gene>
    <name evidence="1" type="ORF">K469DRAFT_717111</name>
</gene>
<organism evidence="1 2">
    <name type="scientific">Zopfia rhizophila CBS 207.26</name>
    <dbReference type="NCBI Taxonomy" id="1314779"/>
    <lineage>
        <taxon>Eukaryota</taxon>
        <taxon>Fungi</taxon>
        <taxon>Dikarya</taxon>
        <taxon>Ascomycota</taxon>
        <taxon>Pezizomycotina</taxon>
        <taxon>Dothideomycetes</taxon>
        <taxon>Dothideomycetes incertae sedis</taxon>
        <taxon>Zopfiaceae</taxon>
        <taxon>Zopfia</taxon>
    </lineage>
</organism>